<dbReference type="SUPFAM" id="SSF81665">
    <property type="entry name" value="Calcium ATPase, transmembrane domain M"/>
    <property type="match status" value="1"/>
</dbReference>
<comment type="subcellular location">
    <subcellularLocation>
        <location evidence="1">Membrane</location>
        <topology evidence="1">Multi-pass membrane protein</topology>
    </subcellularLocation>
</comment>
<dbReference type="PANTHER" id="PTHR13587">
    <property type="entry name" value="INTEGRATOR COMPLEX SUBUNIT 3"/>
    <property type="match status" value="1"/>
</dbReference>
<dbReference type="Gene3D" id="3.40.50.1000">
    <property type="entry name" value="HAD superfamily/HAD-like"/>
    <property type="match status" value="1"/>
</dbReference>
<comment type="caution">
    <text evidence="13">The sequence shown here is derived from an EMBL/GenBank/DDBJ whole genome shotgun (WGS) entry which is preliminary data.</text>
</comment>
<dbReference type="InterPro" id="IPR023298">
    <property type="entry name" value="ATPase_P-typ_TM_dom_sf"/>
</dbReference>
<keyword evidence="4" id="KW-0067">ATP-binding</keyword>
<protein>
    <submittedName>
        <fullName evidence="13">Uncharacterized protein</fullName>
    </submittedName>
</protein>
<dbReference type="NCBIfam" id="TIGR01494">
    <property type="entry name" value="ATPase_P-type"/>
    <property type="match status" value="1"/>
</dbReference>
<gene>
    <name evidence="13" type="ORF">RIF29_40049</name>
</gene>
<evidence type="ECO:0000256" key="8">
    <source>
        <dbReference type="ARBA" id="ARBA00023136"/>
    </source>
</evidence>
<evidence type="ECO:0000259" key="11">
    <source>
        <dbReference type="Pfam" id="PF00122"/>
    </source>
</evidence>
<name>A0AAN9E2T8_CROPI</name>
<keyword evidence="5" id="KW-0460">Magnesium</keyword>
<dbReference type="Pfam" id="PF00122">
    <property type="entry name" value="E1-E2_ATPase"/>
    <property type="match status" value="1"/>
</dbReference>
<evidence type="ECO:0000256" key="1">
    <source>
        <dbReference type="ARBA" id="ARBA00004141"/>
    </source>
</evidence>
<dbReference type="SUPFAM" id="SSF81660">
    <property type="entry name" value="Metal cation-transporting ATPase, ATP-binding domain N"/>
    <property type="match status" value="1"/>
</dbReference>
<keyword evidence="10" id="KW-0732">Signal</keyword>
<dbReference type="Gene3D" id="1.20.1110.10">
    <property type="entry name" value="Calcium-transporting ATPase, transmembrane domain"/>
    <property type="match status" value="1"/>
</dbReference>
<dbReference type="GO" id="GO:0070588">
    <property type="term" value="P:calcium ion transmembrane transport"/>
    <property type="evidence" value="ECO:0007669"/>
    <property type="project" value="UniProtKB-ARBA"/>
</dbReference>
<dbReference type="InterPro" id="IPR045334">
    <property type="entry name" value="INTS3"/>
</dbReference>
<dbReference type="InterPro" id="IPR059000">
    <property type="entry name" value="ATPase_P-type_domA"/>
</dbReference>
<evidence type="ECO:0000259" key="12">
    <source>
        <dbReference type="Pfam" id="PF10189"/>
    </source>
</evidence>
<dbReference type="PRINTS" id="PR00119">
    <property type="entry name" value="CATATPASE"/>
</dbReference>
<evidence type="ECO:0000256" key="4">
    <source>
        <dbReference type="ARBA" id="ARBA00022840"/>
    </source>
</evidence>
<feature type="signal peptide" evidence="10">
    <location>
        <begin position="1"/>
        <end position="18"/>
    </location>
</feature>
<keyword evidence="6" id="KW-1278">Translocase</keyword>
<feature type="chain" id="PRO_5042960618" evidence="10">
    <location>
        <begin position="19"/>
        <end position="798"/>
    </location>
</feature>
<keyword evidence="2 9" id="KW-0812">Transmembrane</keyword>
<accession>A0AAN9E2T8</accession>
<dbReference type="InterPro" id="IPR023214">
    <property type="entry name" value="HAD_sf"/>
</dbReference>
<dbReference type="AlphaFoldDB" id="A0AAN9E2T8"/>
<dbReference type="Gene3D" id="3.40.1110.10">
    <property type="entry name" value="Calcium-transporting ATPase, cytoplasmic domain N"/>
    <property type="match status" value="1"/>
</dbReference>
<evidence type="ECO:0000256" key="7">
    <source>
        <dbReference type="ARBA" id="ARBA00022989"/>
    </source>
</evidence>
<feature type="transmembrane region" description="Helical" evidence="9">
    <location>
        <begin position="610"/>
        <end position="631"/>
    </location>
</feature>
<keyword evidence="7 9" id="KW-1133">Transmembrane helix</keyword>
<evidence type="ECO:0000256" key="5">
    <source>
        <dbReference type="ARBA" id="ARBA00022842"/>
    </source>
</evidence>
<dbReference type="InterPro" id="IPR019333">
    <property type="entry name" value="INTS3_N"/>
</dbReference>
<dbReference type="GO" id="GO:0005524">
    <property type="term" value="F:ATP binding"/>
    <property type="evidence" value="ECO:0007669"/>
    <property type="project" value="UniProtKB-KW"/>
</dbReference>
<dbReference type="GO" id="GO:0016887">
    <property type="term" value="F:ATP hydrolysis activity"/>
    <property type="evidence" value="ECO:0007669"/>
    <property type="project" value="InterPro"/>
</dbReference>
<dbReference type="Proteomes" id="UP001372338">
    <property type="component" value="Unassembled WGS sequence"/>
</dbReference>
<dbReference type="PANTHER" id="PTHR13587:SF7">
    <property type="entry name" value="INTEGRATOR COMPLEX SUBUNIT 3"/>
    <property type="match status" value="1"/>
</dbReference>
<keyword evidence="14" id="KW-1185">Reference proteome</keyword>
<feature type="domain" description="Integrator complex subunit 3 N-terminal" evidence="12">
    <location>
        <begin position="80"/>
        <end position="490"/>
    </location>
</feature>
<dbReference type="Pfam" id="PF10189">
    <property type="entry name" value="Ints3_N"/>
    <property type="match status" value="1"/>
</dbReference>
<sequence>MSFLHMLMTGLLKMALSAVRLSRFGMRLLLLVASMVSKLTTTAPYEAENQIELSLRQAFESLEPNLRPPFSLTIPKADKYFHLNRAILYGILSEPHFAKTHIKHLHGIVTNSYAIFVNLLVKVIDQLYPKLVVSVKNQLIWVAEEMVDVLAIGYDALLVSLLRQIVGGDFGANNLWLCLKLVTLFLDKWQCLLEEGPHILSSSLYTFLRVLSDHCMHAKANVENLESLKRLEIHLCVKTVREEFHLCLKIGRDFIRLLQDLVHVPEFRDIWKDLVLNPSKFNTSEFSDVSQIYCMRTSSSYTLLRITPEMETQLRFLLTQVRLGHQKCHQMWFARKFLSEPDRETVIVDIVRFICCAHHPPNEILHSDIVPRWAFIGWLLKSCRKNYVLANVKLALFYDWLFFDERLDNIMTIEPAILLMVYSIPKYIDMTHTLLEFLLLLVDNYDVEHKEVIVKGVSSAFQLLTSRGVIQSLDVLTSCAALSPVLKNCLARLLPGVKLEDADLNRQVHNPFIRILVATRVTLRLEQGPLTGESEAVNKTNKPVPEDIDIQGKRCIVFAGTTVVNQNCICLVTQIGMDAEIGKVHKQILVASQSEEDILLKKKLNEFGEMLTMIIGLICVLVWLINVKYFLSWEIVDGWPRNFKFSFKKCTYYFEIAVALVVAAIPEGLPAVITTCLALGTRKMAQKNALVPKLPSVETLGCTTVICSDKTGTLTTNRMSVTKLVAIGTNVDTLQAFKVEGTTYNPADGRIENWPKGQLDANLETVAKIAAICDDAGVTQAEHKFVAHGMPTEAASKV</sequence>
<evidence type="ECO:0000313" key="13">
    <source>
        <dbReference type="EMBL" id="KAK7245214.1"/>
    </source>
</evidence>
<organism evidence="13 14">
    <name type="scientific">Crotalaria pallida</name>
    <name type="common">Smooth rattlebox</name>
    <name type="synonym">Crotalaria striata</name>
    <dbReference type="NCBI Taxonomy" id="3830"/>
    <lineage>
        <taxon>Eukaryota</taxon>
        <taxon>Viridiplantae</taxon>
        <taxon>Streptophyta</taxon>
        <taxon>Embryophyta</taxon>
        <taxon>Tracheophyta</taxon>
        <taxon>Spermatophyta</taxon>
        <taxon>Magnoliopsida</taxon>
        <taxon>eudicotyledons</taxon>
        <taxon>Gunneridae</taxon>
        <taxon>Pentapetalae</taxon>
        <taxon>rosids</taxon>
        <taxon>fabids</taxon>
        <taxon>Fabales</taxon>
        <taxon>Fabaceae</taxon>
        <taxon>Papilionoideae</taxon>
        <taxon>50 kb inversion clade</taxon>
        <taxon>genistoids sensu lato</taxon>
        <taxon>core genistoids</taxon>
        <taxon>Crotalarieae</taxon>
        <taxon>Crotalaria</taxon>
    </lineage>
</organism>
<dbReference type="InterPro" id="IPR023299">
    <property type="entry name" value="ATPase_P-typ_cyto_dom_N"/>
</dbReference>
<dbReference type="PROSITE" id="PS00154">
    <property type="entry name" value="ATPASE_E1_E2"/>
    <property type="match status" value="1"/>
</dbReference>
<feature type="domain" description="P-type ATPase A" evidence="11">
    <location>
        <begin position="524"/>
        <end position="587"/>
    </location>
</feature>
<dbReference type="InterPro" id="IPR001757">
    <property type="entry name" value="P_typ_ATPase"/>
</dbReference>
<dbReference type="FunFam" id="1.20.1110.10:FF:000065">
    <property type="entry name" value="Sarcoplasmic/endoplasmic reticulum calcium ATPase 1"/>
    <property type="match status" value="1"/>
</dbReference>
<evidence type="ECO:0000256" key="2">
    <source>
        <dbReference type="ARBA" id="ARBA00022692"/>
    </source>
</evidence>
<dbReference type="GO" id="GO:0005737">
    <property type="term" value="C:cytoplasm"/>
    <property type="evidence" value="ECO:0007669"/>
    <property type="project" value="TreeGrafter"/>
</dbReference>
<dbReference type="Gene3D" id="2.70.150.10">
    <property type="entry name" value="Calcium-transporting ATPase, cytoplasmic transduction domain A"/>
    <property type="match status" value="1"/>
</dbReference>
<evidence type="ECO:0000256" key="10">
    <source>
        <dbReference type="SAM" id="SignalP"/>
    </source>
</evidence>
<reference evidence="13 14" key="1">
    <citation type="submission" date="2024-01" db="EMBL/GenBank/DDBJ databases">
        <title>The genomes of 5 underutilized Papilionoideae crops provide insights into root nodulation and disease resistanc.</title>
        <authorList>
            <person name="Yuan L."/>
        </authorList>
    </citation>
    <scope>NUCLEOTIDE SEQUENCE [LARGE SCALE GENOMIC DNA]</scope>
    <source>
        <strain evidence="13">ZHUSHIDOU_FW_LH</strain>
        <tissue evidence="13">Leaf</tissue>
    </source>
</reference>
<keyword evidence="3" id="KW-0547">Nucleotide-binding</keyword>
<evidence type="ECO:0000256" key="3">
    <source>
        <dbReference type="ARBA" id="ARBA00022741"/>
    </source>
</evidence>
<feature type="transmembrane region" description="Helical" evidence="9">
    <location>
        <begin position="652"/>
        <end position="673"/>
    </location>
</feature>
<keyword evidence="8 9" id="KW-0472">Membrane</keyword>
<proteinExistence type="predicted"/>
<dbReference type="EMBL" id="JAYWIO010000008">
    <property type="protein sequence ID" value="KAK7245214.1"/>
    <property type="molecule type" value="Genomic_DNA"/>
</dbReference>
<dbReference type="GO" id="GO:0046873">
    <property type="term" value="F:metal ion transmembrane transporter activity"/>
    <property type="evidence" value="ECO:0007669"/>
    <property type="project" value="UniProtKB-ARBA"/>
</dbReference>
<dbReference type="GO" id="GO:0016020">
    <property type="term" value="C:membrane"/>
    <property type="evidence" value="ECO:0007669"/>
    <property type="project" value="UniProtKB-SubCell"/>
</dbReference>
<evidence type="ECO:0000313" key="14">
    <source>
        <dbReference type="Proteomes" id="UP001372338"/>
    </source>
</evidence>
<evidence type="ECO:0000256" key="6">
    <source>
        <dbReference type="ARBA" id="ARBA00022967"/>
    </source>
</evidence>
<dbReference type="InterPro" id="IPR018303">
    <property type="entry name" value="ATPase_P-typ_P_site"/>
</dbReference>
<evidence type="ECO:0000256" key="9">
    <source>
        <dbReference type="SAM" id="Phobius"/>
    </source>
</evidence>